<sequence>MATEHHFTEWDYEPTQLEGLVVTTYGCVLRGSPISIQLSSFIDERLLLPQYRGKAKYIEDKVCPPLKGGRDDYFTPAAQGVTEALHICLGQPSEYWAHAQANFVCIVTTYFGAGVLLLPCIWDTYQGFPNFLLNADALTPRGGSSKTQFQHSYCSVFEALISHVAASPAFADELELLATLNGEYISLHNTAHSHREALEKRQTRGPKSSRKKERKRKPHVNTPLDSDADDILDATLTAQPAFSLDFVQREVGALLRQTMEVAASTIKGKLSKLQAAMENKTDFLLPQRELALSRKAFMKGWNPDALTVAGAVFSVAVHRNILFNTLFLRTAKDESFFRTQFNMLTDFEAYIADMKIKYRKDFRKDAHFFCNMKAYTSQLITQRKVETAASYWRMACDSKWAELKRGQLTFKKAQDVLAGQCRKKGALPGCGKLDQYLTLADLAECGLIQQPTLWEVGVFIAAIRAGAVKGLQQLRYLPSKLARVGKGKTLDPKPVVKAFTDFYQDVTRILSEEEQKAMKWNVIMAEHTLCKVSRFKRMELFPIHK</sequence>
<dbReference type="EMBL" id="JANHOG010000303">
    <property type="protein sequence ID" value="KAJ3555734.1"/>
    <property type="molecule type" value="Genomic_DNA"/>
</dbReference>
<evidence type="ECO:0000313" key="2">
    <source>
        <dbReference type="Proteomes" id="UP001148662"/>
    </source>
</evidence>
<proteinExistence type="predicted"/>
<name>A0ACC1T8Y4_9APHY</name>
<protein>
    <submittedName>
        <fullName evidence="1">Uncharacterized protein</fullName>
    </submittedName>
</protein>
<reference evidence="1" key="1">
    <citation type="submission" date="2022-07" db="EMBL/GenBank/DDBJ databases">
        <title>Genome Sequence of Phlebia brevispora.</title>
        <authorList>
            <person name="Buettner E."/>
        </authorList>
    </citation>
    <scope>NUCLEOTIDE SEQUENCE</scope>
    <source>
        <strain evidence="1">MPL23</strain>
    </source>
</reference>
<keyword evidence="2" id="KW-1185">Reference proteome</keyword>
<organism evidence="1 2">
    <name type="scientific">Phlebia brevispora</name>
    <dbReference type="NCBI Taxonomy" id="194682"/>
    <lineage>
        <taxon>Eukaryota</taxon>
        <taxon>Fungi</taxon>
        <taxon>Dikarya</taxon>
        <taxon>Basidiomycota</taxon>
        <taxon>Agaricomycotina</taxon>
        <taxon>Agaricomycetes</taxon>
        <taxon>Polyporales</taxon>
        <taxon>Meruliaceae</taxon>
        <taxon>Phlebia</taxon>
    </lineage>
</organism>
<comment type="caution">
    <text evidence="1">The sequence shown here is derived from an EMBL/GenBank/DDBJ whole genome shotgun (WGS) entry which is preliminary data.</text>
</comment>
<accession>A0ACC1T8Y4</accession>
<gene>
    <name evidence="1" type="ORF">NM688_g2408</name>
</gene>
<evidence type="ECO:0000313" key="1">
    <source>
        <dbReference type="EMBL" id="KAJ3555734.1"/>
    </source>
</evidence>
<dbReference type="Proteomes" id="UP001148662">
    <property type="component" value="Unassembled WGS sequence"/>
</dbReference>